<dbReference type="GO" id="GO:0000390">
    <property type="term" value="P:spliceosomal complex disassembly"/>
    <property type="evidence" value="ECO:0007669"/>
    <property type="project" value="InterPro"/>
</dbReference>
<dbReference type="SUPFAM" id="SSF109925">
    <property type="entry name" value="Lissencephaly-1 protein (Lis-1, PAF-AH alpha) N-terminal domain"/>
    <property type="match status" value="1"/>
</dbReference>
<proteinExistence type="inferred from homology"/>
<dbReference type="GO" id="GO:0051012">
    <property type="term" value="P:microtubule sliding"/>
    <property type="evidence" value="ECO:0007669"/>
    <property type="project" value="UniProtKB-UniRule"/>
</dbReference>
<keyword evidence="3 17" id="KW-0813">Transport</keyword>
<evidence type="ECO:0000256" key="19">
    <source>
        <dbReference type="SAM" id="MobiDB-lite"/>
    </source>
</evidence>
<keyword evidence="14 17" id="KW-0206">Cytoskeleton</keyword>
<evidence type="ECO:0000256" key="16">
    <source>
        <dbReference type="ARBA" id="ARBA00023306"/>
    </source>
</evidence>
<dbReference type="HAMAP" id="MF_03141">
    <property type="entry name" value="lis1"/>
    <property type="match status" value="1"/>
</dbReference>
<dbReference type="InterPro" id="IPR056795">
    <property type="entry name" value="PAC1-like_LisH-like_dom"/>
</dbReference>
<feature type="region of interest" description="Disordered" evidence="19">
    <location>
        <begin position="756"/>
        <end position="847"/>
    </location>
</feature>
<feature type="repeat" description="WD" evidence="18">
    <location>
        <begin position="408"/>
        <end position="449"/>
    </location>
</feature>
<dbReference type="InterPro" id="IPR022159">
    <property type="entry name" value="STIP/TFIP11_N"/>
</dbReference>
<dbReference type="Proteomes" id="UP000701801">
    <property type="component" value="Unassembled WGS sequence"/>
</dbReference>
<dbReference type="InterPro" id="IPR037190">
    <property type="entry name" value="LIS1_N"/>
</dbReference>
<keyword evidence="6 17" id="KW-0132">Cell division</keyword>
<dbReference type="PRINTS" id="PR00320">
    <property type="entry name" value="GPROTEINBRPT"/>
</dbReference>
<keyword evidence="7" id="KW-0507">mRNA processing</keyword>
<dbReference type="Gene3D" id="1.20.960.30">
    <property type="match status" value="1"/>
</dbReference>
<dbReference type="SMART" id="SM00443">
    <property type="entry name" value="G_patch"/>
    <property type="match status" value="1"/>
</dbReference>
<evidence type="ECO:0000256" key="13">
    <source>
        <dbReference type="ARBA" id="ARBA00023187"/>
    </source>
</evidence>
<dbReference type="FunFam" id="2.130.10.10:FF:000342">
    <property type="entry name" value="Nuclear distribution protein PAC1"/>
    <property type="match status" value="1"/>
</dbReference>
<comment type="similarity">
    <text evidence="17">Belongs to the WD repeat LIS1/nudF family.</text>
</comment>
<evidence type="ECO:0000256" key="18">
    <source>
        <dbReference type="PROSITE-ProRule" id="PRU00221"/>
    </source>
</evidence>
<dbReference type="GO" id="GO:0071008">
    <property type="term" value="C:U2-type post-mRNA release spliceosomal complex"/>
    <property type="evidence" value="ECO:0007669"/>
    <property type="project" value="TreeGrafter"/>
</dbReference>
<dbReference type="GO" id="GO:0023052">
    <property type="term" value="P:signaling"/>
    <property type="evidence" value="ECO:0007669"/>
    <property type="project" value="UniProtKB-ARBA"/>
</dbReference>
<evidence type="ECO:0000256" key="11">
    <source>
        <dbReference type="ARBA" id="ARBA00022776"/>
    </source>
</evidence>
<feature type="compositionally biased region" description="Low complexity" evidence="19">
    <location>
        <begin position="1327"/>
        <end position="1340"/>
    </location>
</feature>
<comment type="similarity">
    <text evidence="2">Belongs to the TFP11/STIP family.</text>
</comment>
<evidence type="ECO:0000256" key="1">
    <source>
        <dbReference type="ARBA" id="ARBA00004123"/>
    </source>
</evidence>
<dbReference type="GO" id="GO:0070840">
    <property type="term" value="F:dynein complex binding"/>
    <property type="evidence" value="ECO:0007669"/>
    <property type="project" value="UniProtKB-UniRule"/>
</dbReference>
<feature type="domain" description="G-patch" evidence="20">
    <location>
        <begin position="741"/>
        <end position="787"/>
    </location>
</feature>
<keyword evidence="11 17" id="KW-0498">Mitosis</keyword>
<dbReference type="Gene3D" id="2.130.10.10">
    <property type="entry name" value="YVTN repeat-like/Quinoprotein amine dehydrogenase"/>
    <property type="match status" value="1"/>
</dbReference>
<evidence type="ECO:0000256" key="8">
    <source>
        <dbReference type="ARBA" id="ARBA00022701"/>
    </source>
</evidence>
<feature type="region of interest" description="Disordered" evidence="19">
    <location>
        <begin position="1327"/>
        <end position="1351"/>
    </location>
</feature>
<dbReference type="Pfam" id="PF12457">
    <property type="entry name" value="TIP_N"/>
    <property type="match status" value="1"/>
</dbReference>
<evidence type="ECO:0000256" key="6">
    <source>
        <dbReference type="ARBA" id="ARBA00022618"/>
    </source>
</evidence>
<evidence type="ECO:0000256" key="2">
    <source>
        <dbReference type="ARBA" id="ARBA00010900"/>
    </source>
</evidence>
<evidence type="ECO:0000256" key="15">
    <source>
        <dbReference type="ARBA" id="ARBA00023242"/>
    </source>
</evidence>
<dbReference type="GO" id="GO:0000132">
    <property type="term" value="P:establishment of mitotic spindle orientation"/>
    <property type="evidence" value="ECO:0007669"/>
    <property type="project" value="UniProtKB-UniRule"/>
</dbReference>
<feature type="region of interest" description="Disordered" evidence="19">
    <location>
        <begin position="554"/>
        <end position="739"/>
    </location>
</feature>
<dbReference type="GO" id="GO:0005737">
    <property type="term" value="C:cytoplasm"/>
    <property type="evidence" value="ECO:0007669"/>
    <property type="project" value="UniProtKB-UniRule"/>
</dbReference>
<dbReference type="InterPro" id="IPR001680">
    <property type="entry name" value="WD40_rpt"/>
</dbReference>
<keyword evidence="15" id="KW-0539">Nucleus</keyword>
<dbReference type="PROSITE" id="PS00678">
    <property type="entry name" value="WD_REPEATS_1"/>
    <property type="match status" value="2"/>
</dbReference>
<keyword evidence="13" id="KW-0508">mRNA splicing</keyword>
<dbReference type="InterPro" id="IPR019775">
    <property type="entry name" value="WD40_repeat_CS"/>
</dbReference>
<keyword evidence="8 17" id="KW-0493">Microtubule</keyword>
<dbReference type="GO" id="GO:0051301">
    <property type="term" value="P:cell division"/>
    <property type="evidence" value="ECO:0007669"/>
    <property type="project" value="UniProtKB-KW"/>
</dbReference>
<keyword evidence="22" id="KW-1185">Reference proteome</keyword>
<dbReference type="PROSITE" id="PS50174">
    <property type="entry name" value="G_PATCH"/>
    <property type="match status" value="1"/>
</dbReference>
<gene>
    <name evidence="17" type="primary">PAC1</name>
    <name evidence="17" type="synonym">LIS1</name>
    <name evidence="21" type="ORF">HYALB_00009605</name>
</gene>
<keyword evidence="4 17" id="KW-0963">Cytoplasm</keyword>
<dbReference type="OrthoDB" id="10264588at2759"/>
<evidence type="ECO:0000259" key="20">
    <source>
        <dbReference type="PROSITE" id="PS50174"/>
    </source>
</evidence>
<organism evidence="21 22">
    <name type="scientific">Hymenoscyphus albidus</name>
    <dbReference type="NCBI Taxonomy" id="595503"/>
    <lineage>
        <taxon>Eukaryota</taxon>
        <taxon>Fungi</taxon>
        <taxon>Dikarya</taxon>
        <taxon>Ascomycota</taxon>
        <taxon>Pezizomycotina</taxon>
        <taxon>Leotiomycetes</taxon>
        <taxon>Helotiales</taxon>
        <taxon>Helotiaceae</taxon>
        <taxon>Hymenoscyphus</taxon>
    </lineage>
</organism>
<feature type="repeat" description="WD" evidence="18">
    <location>
        <begin position="304"/>
        <end position="345"/>
    </location>
</feature>
<feature type="region of interest" description="Disordered" evidence="19">
    <location>
        <begin position="133"/>
        <end position="165"/>
    </location>
</feature>
<dbReference type="InterPro" id="IPR006594">
    <property type="entry name" value="LisH"/>
</dbReference>
<dbReference type="InterPro" id="IPR036322">
    <property type="entry name" value="WD40_repeat_dom_sf"/>
</dbReference>
<dbReference type="PROSITE" id="PS50294">
    <property type="entry name" value="WD_REPEATS_REGION"/>
    <property type="match status" value="5"/>
</dbReference>
<dbReference type="InterPro" id="IPR017252">
    <property type="entry name" value="Dynein_regulator_LIS1"/>
</dbReference>
<feature type="repeat" description="WD" evidence="18">
    <location>
        <begin position="380"/>
        <end position="399"/>
    </location>
</feature>
<sequence length="1443" mass="159761">MRKRHRAQAQAPPEIYFSLTSPLRPTVIPSAAQLPIPHSNRPRPQGLAVAALHTEHVSWILTSRQAEELHKSMIAYLTSINLPNSAAALREELQIGESFDAATSKKYEGLLEKKWTSVVRLQKKIMELESRNASLQSEIDSATPTSLSKRNQDPTSWLPRSPARHTLQSHREPVTCVAFHPVFSSLASGSEDYTIKIWDWELGELERTVKGHTRPVLDVDFGGPRGGTLLASCSSDLTIKLWDPSDEYKNIRTLPGHDHSVSAVRFIPSGAAGSPSSGNLLVSASRDKSLRIWDVSTGYCVKTIRGHADWVRDVSPSFDGRWLLSTGNDQTARIWDASSGEPKATLLGHEHFVECCVFAPPASYGNLATLAGLKKPPSASSSAEFVATGGRDKSIRIWDARGTLIKTLVGHDNWVRGLVFHPGGKYLLSVSDDKTLRCWDLSQEGKMVKTLDDSHGHFVSCIRWAPGVIKDVPATNGENGATNGIKKDDTAKVGIRRADMGVSRLIVIDMYLELSLATRRQVIHIQVKVTLTSTSSRQIVDHFTANMASMHAFAHGSSSESSEDDDPNAEEFADYNPRKRRRTGRDAKESAAMGIFGSESEDEGPGRRWKKKTLRGKGMAFVSTGQTNLNDEDDEDDEEEEAEDEDVDMEEEEAEAPRGLGFGARGLGFQSPAPAKSKDGPKIGTPLGRGFVPSSAAVPILQNDEEEVSTPRIARPSAFSTPTSSKGMPGKNASGSAPINAGSFAARMMAKMGYKEGQGLGKEGTGRSGVIEVVQRPQGVGLGAVKEKSRQEIEEEKRQAKIRGEKYEDSDEERKKKRRKPKTSGTDSGGRSGISTPRRAPKPKFRTLEEVQRAAPGLEIPDVFAPILDMSGPGQRLLTSTSGLLTPTAGKEKAESVEQIESKKLARRAQNELSAHVEEWKNLDERKAYVGMEILQEQQGIDELQAELDQFKIFVDAAQEILQASKDGQWDPIIGSLIKAVELQVSDVNGELSDTAVAAVHPFLTRATEGWQPLDDPKLNGLVPQLHKIYHILGVTSNHDISKNKSLNGFHRKTKATTAYESMVYKVIFPKIVSAINQSWNVYHPASLLTLLESWEGLLPNFIRSLLFDQAIVAKLNEAVSSWNPRKRRSHELPHLWLFPWLQYLPAHHAEPKSSTGLVSDIKRKFRHLVESWDFHKGVVPGLKQWREVLCPTPGKDHWTPLIMNHVLPSMGRFLKNPKNFVVDPNDQAPYMSALQGVFAWEEILKAKVVGQVIVETVFPMWHSVLHQWLTEVGPNEEVGQWFEWWRDSVFPADIKKLPTIEAEFTKGHEMIIQALDLGSKVSTLPLPSTTHTTSRRTSPVPVPQPSKPQPQLEEQTFRQKLEDWCIENDLQFLPEKKVLHDKGPLYRITAAGNGKNGALAFFSGEGLVVLSKRGSETVEVGIKWESDEARDALLEMAWFNVK</sequence>
<evidence type="ECO:0000256" key="7">
    <source>
        <dbReference type="ARBA" id="ARBA00022664"/>
    </source>
</evidence>
<feature type="compositionally biased region" description="Gly residues" evidence="19">
    <location>
        <begin position="756"/>
        <end position="767"/>
    </location>
</feature>
<keyword evidence="16 17" id="KW-0131">Cell cycle</keyword>
<dbReference type="InterPro" id="IPR045211">
    <property type="entry name" value="TFP11/STIP/Ntr1"/>
</dbReference>
<dbReference type="GO" id="GO:0005875">
    <property type="term" value="C:microtubule associated complex"/>
    <property type="evidence" value="ECO:0007669"/>
    <property type="project" value="UniProtKB-UniRule"/>
</dbReference>
<evidence type="ECO:0000256" key="3">
    <source>
        <dbReference type="ARBA" id="ARBA00022448"/>
    </source>
</evidence>
<comment type="domain">
    <text evidence="17">Dimerization mediated by the LisH domain may be required to activate dynein.</text>
</comment>
<comment type="subunit">
    <text evidence="17">Self-associates. Interacts with NDL1 and dynein.</text>
</comment>
<feature type="compositionally biased region" description="Acidic residues" evidence="19">
    <location>
        <begin position="630"/>
        <end position="654"/>
    </location>
</feature>
<dbReference type="Pfam" id="PF24951">
    <property type="entry name" value="LisH_PAC1"/>
    <property type="match status" value="1"/>
</dbReference>
<dbReference type="Pfam" id="PF00400">
    <property type="entry name" value="WD40"/>
    <property type="match status" value="6"/>
</dbReference>
<dbReference type="SMART" id="SM00320">
    <property type="entry name" value="WD40"/>
    <property type="match status" value="6"/>
</dbReference>
<evidence type="ECO:0000256" key="4">
    <source>
        <dbReference type="ARBA" id="ARBA00022490"/>
    </source>
</evidence>
<feature type="compositionally biased region" description="Polar residues" evidence="19">
    <location>
        <begin position="133"/>
        <end position="155"/>
    </location>
</feature>
<keyword evidence="12 17" id="KW-0175">Coiled coil</keyword>
<evidence type="ECO:0000256" key="14">
    <source>
        <dbReference type="ARBA" id="ARBA00023212"/>
    </source>
</evidence>
<feature type="repeat" description="WD" evidence="18">
    <location>
        <begin position="209"/>
        <end position="243"/>
    </location>
</feature>
<accession>A0A9N9LWZ4</accession>
<dbReference type="Pfam" id="PF01585">
    <property type="entry name" value="G-patch"/>
    <property type="match status" value="1"/>
</dbReference>
<dbReference type="InterPro" id="IPR000467">
    <property type="entry name" value="G_patch_dom"/>
</dbReference>
<dbReference type="InterPro" id="IPR020472">
    <property type="entry name" value="WD40_PAC1"/>
</dbReference>
<dbReference type="GO" id="GO:0007154">
    <property type="term" value="P:cell communication"/>
    <property type="evidence" value="ECO:0007669"/>
    <property type="project" value="UniProtKB-ARBA"/>
</dbReference>
<evidence type="ECO:0000256" key="9">
    <source>
        <dbReference type="ARBA" id="ARBA00022728"/>
    </source>
</evidence>
<comment type="function">
    <text evidence="17">Positively regulates the activity of the minus-end directed microtubule motor protein dynein. May enhance dynein-mediated microtubule sliding by targeting dynein to the microtubule plus end. Required for nuclear migration during vegetative growth as well as development. Required for retrograde early endosome (EE) transport from the hyphal tip. Required for localization of dynein to the mitotic spindle poles. Recruits additional proteins to the dynein complex at SPBs.</text>
</comment>
<dbReference type="PANTHER" id="PTHR23329:SF1">
    <property type="entry name" value="TUFTELIN-INTERACTING PROTEIN 11"/>
    <property type="match status" value="1"/>
</dbReference>
<dbReference type="EMBL" id="CAJVRM010000474">
    <property type="protein sequence ID" value="CAG8981393.1"/>
    <property type="molecule type" value="Genomic_DNA"/>
</dbReference>
<dbReference type="Pfam" id="PF07842">
    <property type="entry name" value="GCFC"/>
    <property type="match status" value="1"/>
</dbReference>
<feature type="repeat" description="WD" evidence="18">
    <location>
        <begin position="167"/>
        <end position="208"/>
    </location>
</feature>
<keyword evidence="5 18" id="KW-0853">WD repeat</keyword>
<feature type="repeat" description="WD" evidence="18">
    <location>
        <begin position="254"/>
        <end position="303"/>
    </location>
</feature>
<evidence type="ECO:0000256" key="12">
    <source>
        <dbReference type="ARBA" id="ARBA00023054"/>
    </source>
</evidence>
<feature type="compositionally biased region" description="Acidic residues" evidence="19">
    <location>
        <begin position="561"/>
        <end position="573"/>
    </location>
</feature>
<feature type="compositionally biased region" description="Basic and acidic residues" evidence="19">
    <location>
        <begin position="785"/>
        <end position="807"/>
    </location>
</feature>
<evidence type="ECO:0000313" key="22">
    <source>
        <dbReference type="Proteomes" id="UP000701801"/>
    </source>
</evidence>
<dbReference type="GO" id="GO:0005874">
    <property type="term" value="C:microtubule"/>
    <property type="evidence" value="ECO:0007669"/>
    <property type="project" value="UniProtKB-KW"/>
</dbReference>
<evidence type="ECO:0000256" key="5">
    <source>
        <dbReference type="ARBA" id="ARBA00022574"/>
    </source>
</evidence>
<name>A0A9N9LWZ4_9HELO</name>
<keyword evidence="9" id="KW-0747">Spliceosome</keyword>
<evidence type="ECO:0000256" key="10">
    <source>
        <dbReference type="ARBA" id="ARBA00022737"/>
    </source>
</evidence>
<dbReference type="GO" id="GO:0000922">
    <property type="term" value="C:spindle pole"/>
    <property type="evidence" value="ECO:0007669"/>
    <property type="project" value="UniProtKB-SubCell"/>
</dbReference>
<dbReference type="SUPFAM" id="SSF50978">
    <property type="entry name" value="WD40 repeat-like"/>
    <property type="match status" value="1"/>
</dbReference>
<dbReference type="InterPro" id="IPR015943">
    <property type="entry name" value="WD40/YVTN_repeat-like_dom_sf"/>
</dbReference>
<dbReference type="FunFam" id="1.20.960.30:FF:000002">
    <property type="entry name" value="Platelet-activating factor acetylhydrolase ib"/>
    <property type="match status" value="1"/>
</dbReference>
<dbReference type="InterPro" id="IPR022783">
    <property type="entry name" value="GCFC_dom"/>
</dbReference>
<feature type="coiled-coil region" evidence="17">
    <location>
        <begin position="906"/>
        <end position="961"/>
    </location>
</feature>
<comment type="subcellular location">
    <subcellularLocation>
        <location evidence="17">Cytoplasm</location>
        <location evidence="17">Cytoskeleton</location>
    </subcellularLocation>
    <subcellularLocation>
        <location evidence="17">Cytoplasm</location>
        <location evidence="17">Cytoskeleton</location>
        <location evidence="17">Spindle pole</location>
    </subcellularLocation>
    <subcellularLocation>
        <location evidence="1">Nucleus</location>
    </subcellularLocation>
    <text evidence="17">Localizes to the plus ends of microtubules at the hyphal tip and the mitotic spindle poles.</text>
</comment>
<evidence type="ECO:0000313" key="21">
    <source>
        <dbReference type="EMBL" id="CAG8981393.1"/>
    </source>
</evidence>
<keyword evidence="10" id="KW-0677">Repeat</keyword>
<reference evidence="21" key="1">
    <citation type="submission" date="2021-07" db="EMBL/GenBank/DDBJ databases">
        <authorList>
            <person name="Durling M."/>
        </authorList>
    </citation>
    <scope>NUCLEOTIDE SEQUENCE</scope>
</reference>
<comment type="caution">
    <text evidence="21">The sequence shown here is derived from an EMBL/GenBank/DDBJ whole genome shotgun (WGS) entry which is preliminary data.</text>
</comment>
<dbReference type="PANTHER" id="PTHR23329">
    <property type="entry name" value="TUFTELIN-INTERACTING PROTEIN 11-RELATED"/>
    <property type="match status" value="1"/>
</dbReference>
<dbReference type="CDD" id="cd00200">
    <property type="entry name" value="WD40"/>
    <property type="match status" value="1"/>
</dbReference>
<dbReference type="PROSITE" id="PS50082">
    <property type="entry name" value="WD_REPEATS_2"/>
    <property type="match status" value="6"/>
</dbReference>
<evidence type="ECO:0000256" key="17">
    <source>
        <dbReference type="HAMAP-Rule" id="MF_03141"/>
    </source>
</evidence>
<protein>
    <recommendedName>
        <fullName evidence="17">Nuclear distribution protein PAC1</fullName>
    </recommendedName>
    <alternativeName>
        <fullName evidence="17">Lissencephaly-1 homolog</fullName>
        <shortName evidence="17">LIS-1</shortName>
    </alternativeName>
    <alternativeName>
        <fullName evidence="17">nudF homolog</fullName>
    </alternativeName>
</protein>
<dbReference type="GO" id="GO:0003676">
    <property type="term" value="F:nucleic acid binding"/>
    <property type="evidence" value="ECO:0007669"/>
    <property type="project" value="InterPro"/>
</dbReference>
<dbReference type="PROSITE" id="PS50896">
    <property type="entry name" value="LISH"/>
    <property type="match status" value="1"/>
</dbReference>